<reference evidence="2 3" key="1">
    <citation type="journal article" date="2010" name="Stand. Genomic Sci.">
        <title>Complete genome sequence of Coraliomargarita akajimensis type strain (04OKA010-24).</title>
        <authorList>
            <person name="Mavromatis K."/>
            <person name="Abt B."/>
            <person name="Brambilla E."/>
            <person name="Lapidus A."/>
            <person name="Copeland A."/>
            <person name="Deshpande S."/>
            <person name="Nolan M."/>
            <person name="Lucas S."/>
            <person name="Tice H."/>
            <person name="Cheng J.F."/>
            <person name="Han C."/>
            <person name="Detter J.C."/>
            <person name="Woyke T."/>
            <person name="Goodwin L."/>
            <person name="Pitluck S."/>
            <person name="Held B."/>
            <person name="Brettin T."/>
            <person name="Tapia R."/>
            <person name="Ivanova N."/>
            <person name="Mikhailova N."/>
            <person name="Pati A."/>
            <person name="Liolios K."/>
            <person name="Chen A."/>
            <person name="Palaniappan K."/>
            <person name="Land M."/>
            <person name="Hauser L."/>
            <person name="Chang Y.J."/>
            <person name="Jeffries C.D."/>
            <person name="Rohde M."/>
            <person name="Goker M."/>
            <person name="Bristow J."/>
            <person name="Eisen J.A."/>
            <person name="Markowitz V."/>
            <person name="Hugenholtz P."/>
            <person name="Klenk H.P."/>
            <person name="Kyrpides N.C."/>
        </authorList>
    </citation>
    <scope>NUCLEOTIDE SEQUENCE [LARGE SCALE GENOMIC DNA]</scope>
    <source>
        <strain evidence="3">DSM 45221 / IAM 15411 / JCM 23193 / KCTC 12865</strain>
    </source>
</reference>
<gene>
    <name evidence="2" type="ordered locus">Caka_0569</name>
</gene>
<feature type="transmembrane region" description="Helical" evidence="1">
    <location>
        <begin position="78"/>
        <end position="103"/>
    </location>
</feature>
<protein>
    <submittedName>
        <fullName evidence="2">Uncharacterized protein</fullName>
    </submittedName>
</protein>
<dbReference type="STRING" id="583355.Caka_0569"/>
<accession>D5ENT5</accession>
<keyword evidence="1" id="KW-1133">Transmembrane helix</keyword>
<keyword evidence="3" id="KW-1185">Reference proteome</keyword>
<sequence length="112" mass="12161">MANAAPAMDVRFESKMEIEFHYLALIALATSFVVGGISQALSKRTRRVNYIPVVAVFLVSFGLMAFGGNGFPQDVLSLLLYGGMWTVFAGILAASTYLGASLFHRIANRAKR</sequence>
<dbReference type="AlphaFoldDB" id="D5ENT5"/>
<evidence type="ECO:0000313" key="3">
    <source>
        <dbReference type="Proteomes" id="UP000000925"/>
    </source>
</evidence>
<dbReference type="EMBL" id="CP001998">
    <property type="protein sequence ID" value="ADE53594.1"/>
    <property type="molecule type" value="Genomic_DNA"/>
</dbReference>
<feature type="transmembrane region" description="Helical" evidence="1">
    <location>
        <begin position="48"/>
        <end position="66"/>
    </location>
</feature>
<proteinExistence type="predicted"/>
<organism evidence="2 3">
    <name type="scientific">Coraliomargarita akajimensis (strain DSM 45221 / IAM 15411 / JCM 23193 / KCTC 12865 / 04OKA010-24)</name>
    <dbReference type="NCBI Taxonomy" id="583355"/>
    <lineage>
        <taxon>Bacteria</taxon>
        <taxon>Pseudomonadati</taxon>
        <taxon>Verrucomicrobiota</taxon>
        <taxon>Opitutia</taxon>
        <taxon>Puniceicoccales</taxon>
        <taxon>Coraliomargaritaceae</taxon>
        <taxon>Coraliomargarita</taxon>
    </lineage>
</organism>
<feature type="transmembrane region" description="Helical" evidence="1">
    <location>
        <begin position="20"/>
        <end position="41"/>
    </location>
</feature>
<dbReference type="KEGG" id="caa:Caka_0569"/>
<evidence type="ECO:0000313" key="2">
    <source>
        <dbReference type="EMBL" id="ADE53594.1"/>
    </source>
</evidence>
<dbReference type="HOGENOM" id="CLU_2141654_0_0_0"/>
<keyword evidence="1" id="KW-0472">Membrane</keyword>
<evidence type="ECO:0000256" key="1">
    <source>
        <dbReference type="SAM" id="Phobius"/>
    </source>
</evidence>
<name>D5ENT5_CORAD</name>
<keyword evidence="1" id="KW-0812">Transmembrane</keyword>
<dbReference type="Proteomes" id="UP000000925">
    <property type="component" value="Chromosome"/>
</dbReference>